<dbReference type="PANTHER" id="PTHR31378:SF29">
    <property type="entry name" value="EGF-LIKE DOMAIN-CONTAINING PROTEIN-RELATED"/>
    <property type="match status" value="1"/>
</dbReference>
<evidence type="ECO:0000256" key="1">
    <source>
        <dbReference type="SAM" id="Phobius"/>
    </source>
</evidence>
<dbReference type="InterPro" id="IPR055462">
    <property type="entry name" value="DUF7034"/>
</dbReference>
<feature type="domain" description="DUF7034" evidence="4">
    <location>
        <begin position="786"/>
        <end position="872"/>
    </location>
</feature>
<dbReference type="AlphaFoldDB" id="Q54Z87"/>
<dbReference type="GeneID" id="8621177"/>
<dbReference type="PhylomeDB" id="Q54Z87"/>
<dbReference type="OMA" id="YFETIAL"/>
<dbReference type="KEGG" id="ddi:DDB_G0277719"/>
<organism evidence="7 8">
    <name type="scientific">Dictyostelium discoideum</name>
    <name type="common">Social amoeba</name>
    <dbReference type="NCBI Taxonomy" id="44689"/>
    <lineage>
        <taxon>Eukaryota</taxon>
        <taxon>Amoebozoa</taxon>
        <taxon>Evosea</taxon>
        <taxon>Eumycetozoa</taxon>
        <taxon>Dictyostelia</taxon>
        <taxon>Dictyosteliales</taxon>
        <taxon>Dictyosteliaceae</taxon>
        <taxon>Dictyostelium</taxon>
    </lineage>
</organism>
<dbReference type="InterPro" id="IPR054484">
    <property type="entry name" value="ComC_SSD"/>
</dbReference>
<dbReference type="STRING" id="44689.Q54Z87"/>
<dbReference type="InterPro" id="IPR057709">
    <property type="entry name" value="DUF7949"/>
</dbReference>
<evidence type="ECO:0000313" key="8">
    <source>
        <dbReference type="Proteomes" id="UP000002195"/>
    </source>
</evidence>
<evidence type="ECO:0000259" key="3">
    <source>
        <dbReference type="Pfam" id="PF22933"/>
    </source>
</evidence>
<feature type="chain" id="PRO_5004250421" evidence="2">
    <location>
        <begin position="19"/>
        <end position="1349"/>
    </location>
</feature>
<dbReference type="InParanoid" id="Q54Z87"/>
<dbReference type="EMBL" id="AAFI02000022">
    <property type="protein sequence ID" value="EAL68533.2"/>
    <property type="molecule type" value="Genomic_DNA"/>
</dbReference>
<gene>
    <name evidence="7" type="primary">DG1054</name>
    <name evidence="7" type="ORF">DDB_G0277719</name>
</gene>
<feature type="transmembrane region" description="Helical" evidence="1">
    <location>
        <begin position="1305"/>
        <end position="1328"/>
    </location>
</feature>
<keyword evidence="2" id="KW-0732">Signal</keyword>
<dbReference type="InterPro" id="IPR055463">
    <property type="entry name" value="DUF7035"/>
</dbReference>
<dbReference type="eggNOG" id="ENOG502SC7H">
    <property type="taxonomic scope" value="Eukaryota"/>
</dbReference>
<dbReference type="Pfam" id="PF25820">
    <property type="entry name" value="DUF7949"/>
    <property type="match status" value="1"/>
</dbReference>
<comment type="caution">
    <text evidence="7">The sequence shown here is derived from an EMBL/GenBank/DDBJ whole genome shotgun (WGS) entry which is preliminary data.</text>
</comment>
<name>Q54Z87_DICDI</name>
<evidence type="ECO:0000256" key="2">
    <source>
        <dbReference type="SAM" id="SignalP"/>
    </source>
</evidence>
<evidence type="ECO:0000259" key="4">
    <source>
        <dbReference type="Pfam" id="PF23033"/>
    </source>
</evidence>
<dbReference type="Pfam" id="PF22933">
    <property type="entry name" value="ComC_SSD"/>
    <property type="match status" value="1"/>
</dbReference>
<reference evidence="7 8" key="1">
    <citation type="journal article" date="2005" name="Nature">
        <title>The genome of the social amoeba Dictyostelium discoideum.</title>
        <authorList>
            <consortium name="The Dictyostelium discoideum Sequencing Consortium"/>
            <person name="Eichinger L."/>
            <person name="Pachebat J.A."/>
            <person name="Glockner G."/>
            <person name="Rajandream M.A."/>
            <person name="Sucgang R."/>
            <person name="Berriman M."/>
            <person name="Song J."/>
            <person name="Olsen R."/>
            <person name="Szafranski K."/>
            <person name="Xu Q."/>
            <person name="Tunggal B."/>
            <person name="Kummerfeld S."/>
            <person name="Madera M."/>
            <person name="Konfortov B.A."/>
            <person name="Rivero F."/>
            <person name="Bankier A.T."/>
            <person name="Lehmann R."/>
            <person name="Hamlin N."/>
            <person name="Davies R."/>
            <person name="Gaudet P."/>
            <person name="Fey P."/>
            <person name="Pilcher K."/>
            <person name="Chen G."/>
            <person name="Saunders D."/>
            <person name="Sodergren E."/>
            <person name="Davis P."/>
            <person name="Kerhornou A."/>
            <person name="Nie X."/>
            <person name="Hall N."/>
            <person name="Anjard C."/>
            <person name="Hemphill L."/>
            <person name="Bason N."/>
            <person name="Farbrother P."/>
            <person name="Desany B."/>
            <person name="Just E."/>
            <person name="Morio T."/>
            <person name="Rost R."/>
            <person name="Churcher C."/>
            <person name="Cooper J."/>
            <person name="Haydock S."/>
            <person name="van Driessche N."/>
            <person name="Cronin A."/>
            <person name="Goodhead I."/>
            <person name="Muzny D."/>
            <person name="Mourier T."/>
            <person name="Pain A."/>
            <person name="Lu M."/>
            <person name="Harper D."/>
            <person name="Lindsay R."/>
            <person name="Hauser H."/>
            <person name="James K."/>
            <person name="Quiles M."/>
            <person name="Madan Babu M."/>
            <person name="Saito T."/>
            <person name="Buchrieser C."/>
            <person name="Wardroper A."/>
            <person name="Felder M."/>
            <person name="Thangavelu M."/>
            <person name="Johnson D."/>
            <person name="Knights A."/>
            <person name="Loulseged H."/>
            <person name="Mungall K."/>
            <person name="Oliver K."/>
            <person name="Price C."/>
            <person name="Quail M.A."/>
            <person name="Urushihara H."/>
            <person name="Hernandez J."/>
            <person name="Rabbinowitsch E."/>
            <person name="Steffen D."/>
            <person name="Sanders M."/>
            <person name="Ma J."/>
            <person name="Kohara Y."/>
            <person name="Sharp S."/>
            <person name="Simmonds M."/>
            <person name="Spiegler S."/>
            <person name="Tivey A."/>
            <person name="Sugano S."/>
            <person name="White B."/>
            <person name="Walker D."/>
            <person name="Woodward J."/>
            <person name="Winckler T."/>
            <person name="Tanaka Y."/>
            <person name="Shaulsky G."/>
            <person name="Schleicher M."/>
            <person name="Weinstock G."/>
            <person name="Rosenthal A."/>
            <person name="Cox E.C."/>
            <person name="Chisholm R.L."/>
            <person name="Gibbs R."/>
            <person name="Loomis W.F."/>
            <person name="Platzer M."/>
            <person name="Kay R.R."/>
            <person name="Williams J."/>
            <person name="Dear P.H."/>
            <person name="Noegel A.A."/>
            <person name="Barrell B."/>
            <person name="Kuspa A."/>
        </authorList>
    </citation>
    <scope>NUCLEOTIDE SEQUENCE [LARGE SCALE GENOMIC DNA]</scope>
    <source>
        <strain evidence="7 8">AX4</strain>
    </source>
</reference>
<evidence type="ECO:0000259" key="6">
    <source>
        <dbReference type="Pfam" id="PF25820"/>
    </source>
</evidence>
<evidence type="ECO:0000313" key="7">
    <source>
        <dbReference type="EMBL" id="EAL68533.2"/>
    </source>
</evidence>
<dbReference type="Pfam" id="PF23033">
    <property type="entry name" value="DUF7034"/>
    <property type="match status" value="1"/>
</dbReference>
<protein>
    <submittedName>
        <fullName evidence="7">EGF-like domain-containing protein</fullName>
    </submittedName>
</protein>
<proteinExistence type="predicted"/>
<accession>Q54Z87</accession>
<dbReference type="FunCoup" id="Q54Z87">
    <property type="interactions" value="744"/>
</dbReference>
<feature type="signal peptide" evidence="2">
    <location>
        <begin position="1"/>
        <end position="18"/>
    </location>
</feature>
<dbReference type="HOGENOM" id="CLU_004923_0_0_1"/>
<dbReference type="PANTHER" id="PTHR31378">
    <property type="entry name" value="EGF-LIKE DOMAIN-CONTAINING PROTEIN-RELATED-RELATED"/>
    <property type="match status" value="1"/>
</dbReference>
<feature type="domain" description="DUF7035" evidence="5">
    <location>
        <begin position="633"/>
        <end position="763"/>
    </location>
</feature>
<dbReference type="VEuPathDB" id="AmoebaDB:DDB_G0277719"/>
<feature type="domain" description="DUF7949" evidence="6">
    <location>
        <begin position="998"/>
        <end position="1033"/>
    </location>
</feature>
<feature type="domain" description="ComC supersandwich" evidence="3">
    <location>
        <begin position="1060"/>
        <end position="1276"/>
    </location>
</feature>
<dbReference type="Pfam" id="PF23034">
    <property type="entry name" value="DUF7035"/>
    <property type="match status" value="1"/>
</dbReference>
<dbReference type="Proteomes" id="UP000002195">
    <property type="component" value="Unassembled WGS sequence"/>
</dbReference>
<evidence type="ECO:0000259" key="5">
    <source>
        <dbReference type="Pfam" id="PF23034"/>
    </source>
</evidence>
<dbReference type="RefSeq" id="XP_642466.2">
    <property type="nucleotide sequence ID" value="XM_637374.2"/>
</dbReference>
<sequence length="1349" mass="153020">MNKIIILIIILFFKFIQSQIDIIEIKSDNTLYIKNPEKSKSDFCSFSFTYLTIFPEPKFETEGSIIGIFENAPFTQLYLLANDTCSLNEYIIPKITFGNYVFSVKSNSTSGEKFLSTYFSCEPIDVSKLKFSFTPYPISLRHTPYQKGVLRIVGLNSSCSLESIPYYQLQDTGFGYYYIPNFNDFSLNDENATFLFFNSSYTMTIPTIYKNYSNIIGEIKPYPNKDNVIKLGKYQGPFFTFQTYFSSDDTPYFIIKPDFSPPVLLYGSEINNSYTYANTQSFGNFNASLYSQKFSEVVNVYNFLKNVKQYNLSVMPSSADISYKNIGNFSLFTIEITNSDHYDFSKYVYMINSFSSPLLQWPYGFLSGNNNKYNFQIRGFNLPIPMTQTSSFVNINFLNSNGITLGINYNTIEPGFTEIVMFNFSHLFDSTYIFRITVKQNGENLAIKEILLGTRSFSFDKMIPGGNKTFATFEIVYDYRNEYFETIALVNSLNLINTYHNGDWYSINPMLQLKFPNLNEIDIFSIKDISFLYNNVIVSNENVSNIIYFNISNLDSHNIPIFSMKLNDPVSEKNLKYYYSTWSDKLKMFQIEFFIPANTLSGILPYILFLSHTVLLKSSILSSQLYIKSKYLDSYGPIFSEFKNKTINSTTFGWEFYIEDSINGFDHGEIIVRGDLDSSIYKFQISSLNNLLIGNKYRGKYEILINLQTNVCASQNYIITNVNLYDTQSNLATFSKLDNNQQISYKTPFINYMDNPDILKHFKDCGNYEDVTPPKVNHFEMKKNGSEILVFDILVEDIESGLKYDQYPIVYLTSEYLDVVECISEIISINSTNAKYRCEMKVPYGFGYGCGVLVGVYGFINNGGFYSGFEENYDGSIMDYSIYPNLVITNTSSITSNGDGSLWIMGSGFNGYINVKVYYSDTKLTPPSDNLSPIIIYYSALIITGLKATDKPFTIQIEMTKSSETYLSNIYTVNPVVFDYSYVEPTTTPLPTTPPQKCIGSPECGGSGHGYCNGLQGCICYSPWVGLGCTSKVVVIPPPKLNSTTPTSELPVLGEGENNNNNNNSTNILFKSLISIVSLRELNFQGNVVNEFKFEKWIYSEINSNKHQYFTNISVSPTVNFLTTSTTDIKVTIQWFPNQTTIEFANQSLIMNPSTVKYTIEVGSYNFKNKLNQLQLVLSASMDSSNTNNICSKSEFGNTNSADNSNYVKIQVDNHSLYGRFIKRAIIDSQVISIENEQLDSSMNPINNGSSSQSFIGITIPYYLYNIILDPDFSVLIDSKKVSSNDENSICSKSSSNSSLTVSQLAGIIIASAVIFLSICAALIFILIKKRKHTLLLIMAKDIVLKRKK</sequence>
<keyword evidence="1" id="KW-0472">Membrane</keyword>
<keyword evidence="1" id="KW-0812">Transmembrane</keyword>
<keyword evidence="8" id="KW-1185">Reference proteome</keyword>
<dbReference type="dictyBase" id="DDB_G0277719"/>
<dbReference type="PaxDb" id="44689-DDB0219980"/>
<keyword evidence="1" id="KW-1133">Transmembrane helix</keyword>